<dbReference type="PANTHER" id="PTHR33885:SF3">
    <property type="entry name" value="PHAGE SHOCK PROTEIN C"/>
    <property type="match status" value="1"/>
</dbReference>
<name>A0ABV0FZV4_9BURK</name>
<evidence type="ECO:0000256" key="4">
    <source>
        <dbReference type="ARBA" id="ARBA00022989"/>
    </source>
</evidence>
<protein>
    <submittedName>
        <fullName evidence="9">PspC domain-containing protein</fullName>
    </submittedName>
</protein>
<evidence type="ECO:0000256" key="3">
    <source>
        <dbReference type="ARBA" id="ARBA00022692"/>
    </source>
</evidence>
<gene>
    <name evidence="9" type="ORF">ABDJ85_05695</name>
</gene>
<dbReference type="InterPro" id="IPR018649">
    <property type="entry name" value="SHOCT"/>
</dbReference>
<feature type="domain" description="SHOCT" evidence="8">
    <location>
        <begin position="5"/>
        <end position="32"/>
    </location>
</feature>
<evidence type="ECO:0000256" key="2">
    <source>
        <dbReference type="ARBA" id="ARBA00022475"/>
    </source>
</evidence>
<dbReference type="Proteomes" id="UP001495147">
    <property type="component" value="Unassembled WGS sequence"/>
</dbReference>
<comment type="subcellular location">
    <subcellularLocation>
        <location evidence="1">Cell membrane</location>
        <topology evidence="1">Single-pass membrane protein</topology>
    </subcellularLocation>
</comment>
<proteinExistence type="predicted"/>
<keyword evidence="10" id="KW-1185">Reference proteome</keyword>
<dbReference type="Pfam" id="PF09851">
    <property type="entry name" value="SHOCT"/>
    <property type="match status" value="1"/>
</dbReference>
<keyword evidence="5 6" id="KW-0472">Membrane</keyword>
<dbReference type="EMBL" id="JBDPZD010000001">
    <property type="protein sequence ID" value="MEO3690956.1"/>
    <property type="molecule type" value="Genomic_DNA"/>
</dbReference>
<keyword evidence="3 6" id="KW-0812">Transmembrane</keyword>
<evidence type="ECO:0000259" key="8">
    <source>
        <dbReference type="Pfam" id="PF09851"/>
    </source>
</evidence>
<evidence type="ECO:0000256" key="5">
    <source>
        <dbReference type="ARBA" id="ARBA00023136"/>
    </source>
</evidence>
<evidence type="ECO:0000313" key="9">
    <source>
        <dbReference type="EMBL" id="MEO3690956.1"/>
    </source>
</evidence>
<evidence type="ECO:0000259" key="7">
    <source>
        <dbReference type="Pfam" id="PF04024"/>
    </source>
</evidence>
<dbReference type="InterPro" id="IPR052027">
    <property type="entry name" value="PspC"/>
</dbReference>
<organism evidence="9 10">
    <name type="scientific">Roseateles paludis</name>
    <dbReference type="NCBI Taxonomy" id="3145238"/>
    <lineage>
        <taxon>Bacteria</taxon>
        <taxon>Pseudomonadati</taxon>
        <taxon>Pseudomonadota</taxon>
        <taxon>Betaproteobacteria</taxon>
        <taxon>Burkholderiales</taxon>
        <taxon>Sphaerotilaceae</taxon>
        <taxon>Roseateles</taxon>
    </lineage>
</organism>
<keyword evidence="2" id="KW-1003">Cell membrane</keyword>
<keyword evidence="4 6" id="KW-1133">Transmembrane helix</keyword>
<comment type="caution">
    <text evidence="9">The sequence shown here is derived from an EMBL/GenBank/DDBJ whole genome shotgun (WGS) entry which is preliminary data.</text>
</comment>
<accession>A0ABV0FZV4</accession>
<dbReference type="PANTHER" id="PTHR33885">
    <property type="entry name" value="PHAGE SHOCK PROTEIN C"/>
    <property type="match status" value="1"/>
</dbReference>
<evidence type="ECO:0000256" key="6">
    <source>
        <dbReference type="SAM" id="Phobius"/>
    </source>
</evidence>
<feature type="domain" description="Phage shock protein PspC N-terminal" evidence="7">
    <location>
        <begin position="51"/>
        <end position="106"/>
    </location>
</feature>
<dbReference type="RefSeq" id="WP_347703770.1">
    <property type="nucleotide sequence ID" value="NZ_JBDPZD010000001.1"/>
</dbReference>
<evidence type="ECO:0000256" key="1">
    <source>
        <dbReference type="ARBA" id="ARBA00004162"/>
    </source>
</evidence>
<dbReference type="InterPro" id="IPR007168">
    <property type="entry name" value="Phageshock_PspC_N"/>
</dbReference>
<evidence type="ECO:0000313" key="10">
    <source>
        <dbReference type="Proteomes" id="UP001495147"/>
    </source>
</evidence>
<dbReference type="Pfam" id="PF04024">
    <property type="entry name" value="PspC"/>
    <property type="match status" value="1"/>
</dbReference>
<feature type="transmembrane region" description="Helical" evidence="6">
    <location>
        <begin position="77"/>
        <end position="104"/>
    </location>
</feature>
<reference evidence="9 10" key="1">
    <citation type="submission" date="2024-05" db="EMBL/GenBank/DDBJ databases">
        <title>Roseateles sp. DJS-2-20 16S ribosomal RNA gene Genome sequencing and assembly.</title>
        <authorList>
            <person name="Woo H."/>
        </authorList>
    </citation>
    <scope>NUCLEOTIDE SEQUENCE [LARGE SCALE GENOMIC DNA]</scope>
    <source>
        <strain evidence="9 10">DJS-2-20</strain>
    </source>
</reference>
<sequence length="107" mass="11477">MSTSDELNKLADLHARGVLSDEEFARAKARVLDAEPGAAAAPGVSAQSVNGLRRSRNDRWLGGVCGGIARATGLDSWIWRLAFTLGVMFAGGGIFVYLLLWIFVPED</sequence>